<gene>
    <name evidence="2" type="ORF">AA309_22715</name>
</gene>
<reference evidence="2 3" key="1">
    <citation type="submission" date="2015-05" db="EMBL/GenBank/DDBJ databases">
        <title>Draft genome sequence of Microvirga vignae strain BR3299, a novel nitrogen fixing bacteria isolated from Brazil semi-aired region.</title>
        <authorList>
            <person name="Zilli J.E."/>
            <person name="Passos S.R."/>
            <person name="Leite J."/>
            <person name="Baldani J.I."/>
            <person name="Xavier G.R."/>
            <person name="Rumjaneck N.G."/>
            <person name="Simoes-Araujo J.L."/>
        </authorList>
    </citation>
    <scope>NUCLEOTIDE SEQUENCE [LARGE SCALE GENOMIC DNA]</scope>
    <source>
        <strain evidence="2 3">BR3299</strain>
    </source>
</reference>
<dbReference type="Proteomes" id="UP000035489">
    <property type="component" value="Unassembled WGS sequence"/>
</dbReference>
<organism evidence="2 3">
    <name type="scientific">Microvirga vignae</name>
    <dbReference type="NCBI Taxonomy" id="1225564"/>
    <lineage>
        <taxon>Bacteria</taxon>
        <taxon>Pseudomonadati</taxon>
        <taxon>Pseudomonadota</taxon>
        <taxon>Alphaproteobacteria</taxon>
        <taxon>Hyphomicrobiales</taxon>
        <taxon>Methylobacteriaceae</taxon>
        <taxon>Microvirga</taxon>
    </lineage>
</organism>
<dbReference type="InterPro" id="IPR021835">
    <property type="entry name" value="DUF3427"/>
</dbReference>
<evidence type="ECO:0000313" key="2">
    <source>
        <dbReference type="EMBL" id="KLK90994.1"/>
    </source>
</evidence>
<sequence>MLHERFTVGEEYTRSDISEIVEYPIDSKYPTGIEVIPGPIGSPQGVILLVTLDKTTIQEDYDYYDYFFMGGKRFRWESQRRHGKDAPVLEILKTGSVESMLFCRVTQYAAPNVTRPHTYCGRVRWLNSFEEHPVKVDFTCLDYVASPQGSLAELYSWER</sequence>
<dbReference type="EMBL" id="LCYG01000062">
    <property type="protein sequence ID" value="KLK90994.1"/>
    <property type="molecule type" value="Genomic_DNA"/>
</dbReference>
<dbReference type="RefSeq" id="WP_047191306.1">
    <property type="nucleotide sequence ID" value="NZ_LCYG01000062.1"/>
</dbReference>
<protein>
    <recommendedName>
        <fullName evidence="1">DUF3427 domain-containing protein</fullName>
    </recommendedName>
</protein>
<accession>A0A0H1R7H0</accession>
<keyword evidence="3" id="KW-1185">Reference proteome</keyword>
<feature type="domain" description="DUF3427" evidence="1">
    <location>
        <begin position="6"/>
        <end position="128"/>
    </location>
</feature>
<dbReference type="Pfam" id="PF11907">
    <property type="entry name" value="DUF3427"/>
    <property type="match status" value="1"/>
</dbReference>
<evidence type="ECO:0000313" key="3">
    <source>
        <dbReference type="Proteomes" id="UP000035489"/>
    </source>
</evidence>
<evidence type="ECO:0000259" key="1">
    <source>
        <dbReference type="Pfam" id="PF11907"/>
    </source>
</evidence>
<comment type="caution">
    <text evidence="2">The sequence shown here is derived from an EMBL/GenBank/DDBJ whole genome shotgun (WGS) entry which is preliminary data.</text>
</comment>
<dbReference type="AlphaFoldDB" id="A0A0H1R7H0"/>
<dbReference type="PATRIC" id="fig|1225564.3.peg.5927"/>
<name>A0A0H1R7H0_9HYPH</name>
<proteinExistence type="predicted"/>